<comment type="caution">
    <text evidence="3">The sequence shown here is derived from an EMBL/GenBank/DDBJ whole genome shotgun (WGS) entry which is preliminary data.</text>
</comment>
<dbReference type="AlphaFoldDB" id="A0A4R7FEJ4"/>
<evidence type="ECO:0000313" key="4">
    <source>
        <dbReference type="Proteomes" id="UP000295215"/>
    </source>
</evidence>
<reference evidence="3 4" key="1">
    <citation type="submission" date="2019-03" db="EMBL/GenBank/DDBJ databases">
        <title>Genomic Encyclopedia of Archaeal and Bacterial Type Strains, Phase II (KMG-II): from individual species to whole genera.</title>
        <authorList>
            <person name="Goeker M."/>
        </authorList>
    </citation>
    <scope>NUCLEOTIDE SEQUENCE [LARGE SCALE GENOMIC DNA]</scope>
    <source>
        <strain evidence="3 4">DSM 28213</strain>
    </source>
</reference>
<accession>A0A4R7FEJ4</accession>
<dbReference type="EMBL" id="SOAG01000001">
    <property type="protein sequence ID" value="TDS66156.1"/>
    <property type="molecule type" value="Genomic_DNA"/>
</dbReference>
<dbReference type="InterPro" id="IPR029041">
    <property type="entry name" value="FAD-linked_oxidoreductase-like"/>
</dbReference>
<name>A0A4R7FEJ4_9FLAO</name>
<dbReference type="PANTHER" id="PTHR13914">
    <property type="entry name" value="PROLINE OXIDASE"/>
    <property type="match status" value="1"/>
</dbReference>
<evidence type="ECO:0000256" key="1">
    <source>
        <dbReference type="ARBA" id="ARBA00023002"/>
    </source>
</evidence>
<dbReference type="GO" id="GO:0004657">
    <property type="term" value="F:proline dehydrogenase activity"/>
    <property type="evidence" value="ECO:0007669"/>
    <property type="project" value="InterPro"/>
</dbReference>
<dbReference type="GO" id="GO:0010133">
    <property type="term" value="P:L-proline catabolic process to L-glutamate"/>
    <property type="evidence" value="ECO:0007669"/>
    <property type="project" value="TreeGrafter"/>
</dbReference>
<evidence type="ECO:0000313" key="3">
    <source>
        <dbReference type="EMBL" id="TDS66156.1"/>
    </source>
</evidence>
<gene>
    <name evidence="3" type="ORF">C8P70_10152</name>
</gene>
<keyword evidence="4" id="KW-1185">Reference proteome</keyword>
<evidence type="ECO:0000259" key="2">
    <source>
        <dbReference type="Pfam" id="PF01619"/>
    </source>
</evidence>
<dbReference type="Gene3D" id="3.20.20.220">
    <property type="match status" value="1"/>
</dbReference>
<dbReference type="InterPro" id="IPR002872">
    <property type="entry name" value="Proline_DH_dom"/>
</dbReference>
<dbReference type="InterPro" id="IPR015659">
    <property type="entry name" value="Proline_oxidase"/>
</dbReference>
<sequence>MHNDYYVSIMNKLFNNTEVAFALKNNKELKRARFLFKMISKPSLVKIGSSLANFAIKTHLPVTGLIRSTVFDHFCGGVSENDCLHVVDKMYSQGGVSSVLDYSVEGKETEKQFDAALNMTLKTIELAKERPDAIPFAVFKPTGFGRFVMFEKKGENKLLSSEEEAEWERILYRFNVACKFAYDNDVLLLIDAEHSWMQDAADDIVLDMMRKYNKEKAVIFNTAQMYRWDRLQYLKDLHSIAISENFYIGMKVVRGAYMEIERERASQKGYKSPICIDKKATDINYDAAITFMIENIETMALFAGTHNENSSYLVMELMKKHNISHNDKRLFFGQLYGMSDNISFNLAKEKYNVAKYLPFGPVRDVIPYLIRRAEENTSVKGQTNRELDLIETEIKRRKAK</sequence>
<dbReference type="SUPFAM" id="SSF51730">
    <property type="entry name" value="FAD-linked oxidoreductase"/>
    <property type="match status" value="1"/>
</dbReference>
<organism evidence="3 4">
    <name type="scientific">Myroides indicus</name>
    <dbReference type="NCBI Taxonomy" id="1323422"/>
    <lineage>
        <taxon>Bacteria</taxon>
        <taxon>Pseudomonadati</taxon>
        <taxon>Bacteroidota</taxon>
        <taxon>Flavobacteriia</taxon>
        <taxon>Flavobacteriales</taxon>
        <taxon>Flavobacteriaceae</taxon>
        <taxon>Myroides</taxon>
    </lineage>
</organism>
<dbReference type="Pfam" id="PF01619">
    <property type="entry name" value="Pro_dh"/>
    <property type="match status" value="1"/>
</dbReference>
<keyword evidence="1" id="KW-0560">Oxidoreductase</keyword>
<dbReference type="Proteomes" id="UP000295215">
    <property type="component" value="Unassembled WGS sequence"/>
</dbReference>
<dbReference type="GO" id="GO:0071949">
    <property type="term" value="F:FAD binding"/>
    <property type="evidence" value="ECO:0007669"/>
    <property type="project" value="TreeGrafter"/>
</dbReference>
<proteinExistence type="predicted"/>
<feature type="domain" description="Proline dehydrogenase" evidence="2">
    <location>
        <begin position="88"/>
        <end position="385"/>
    </location>
</feature>
<protein>
    <submittedName>
        <fullName evidence="3">L-proline dehydrogenase</fullName>
    </submittedName>
</protein>
<dbReference type="PANTHER" id="PTHR13914:SF0">
    <property type="entry name" value="PROLINE DEHYDROGENASE 1, MITOCHONDRIAL"/>
    <property type="match status" value="1"/>
</dbReference>